<dbReference type="AlphaFoldDB" id="A0A813GI49"/>
<organism evidence="1 2">
    <name type="scientific">Polarella glacialis</name>
    <name type="common">Dinoflagellate</name>
    <dbReference type="NCBI Taxonomy" id="89957"/>
    <lineage>
        <taxon>Eukaryota</taxon>
        <taxon>Sar</taxon>
        <taxon>Alveolata</taxon>
        <taxon>Dinophyceae</taxon>
        <taxon>Suessiales</taxon>
        <taxon>Suessiaceae</taxon>
        <taxon>Polarella</taxon>
    </lineage>
</organism>
<comment type="caution">
    <text evidence="1">The sequence shown here is derived from an EMBL/GenBank/DDBJ whole genome shotgun (WGS) entry which is preliminary data.</text>
</comment>
<proteinExistence type="predicted"/>
<dbReference type="Proteomes" id="UP000654075">
    <property type="component" value="Unassembled WGS sequence"/>
</dbReference>
<name>A0A813GI49_POLGL</name>
<dbReference type="EMBL" id="CAJNNV010028533">
    <property type="protein sequence ID" value="CAE8624927.1"/>
    <property type="molecule type" value="Genomic_DNA"/>
</dbReference>
<reference evidence="1" key="1">
    <citation type="submission" date="2021-02" db="EMBL/GenBank/DDBJ databases">
        <authorList>
            <person name="Dougan E. K."/>
            <person name="Rhodes N."/>
            <person name="Thang M."/>
            <person name="Chan C."/>
        </authorList>
    </citation>
    <scope>NUCLEOTIDE SEQUENCE</scope>
</reference>
<evidence type="ECO:0000313" key="1">
    <source>
        <dbReference type="EMBL" id="CAE8624927.1"/>
    </source>
</evidence>
<accession>A0A813GI49</accession>
<evidence type="ECO:0000313" key="2">
    <source>
        <dbReference type="Proteomes" id="UP000654075"/>
    </source>
</evidence>
<dbReference type="OrthoDB" id="444486at2759"/>
<sequence>MSSAPEPEQLAAPSPDVQACLLRGARTRTAMGLAYRLAKSHATTFVAWESRHTPSTSSKDLATVLYTVRQDDEDVGDTHVVQTVLSRCEPSFTRRMVVLHVCAENVYPTEWAFSPEGDRSLMESLETGALETRKSLRLVKNVHPLVVSKQAALIFILPHTEASCDSGALGAAAHKTSRVVDQTPLRHESGIPCTFALHPTTASGEVNSALILSWMNTLIGTPDHLWQFAGASTVVTLCMPDEGELALLKREEL</sequence>
<keyword evidence="2" id="KW-1185">Reference proteome</keyword>
<protein>
    <submittedName>
        <fullName evidence="1">Uncharacterized protein</fullName>
    </submittedName>
</protein>
<gene>
    <name evidence="1" type="ORF">PGLA1383_LOCUS42017</name>
</gene>